<feature type="compositionally biased region" description="Basic and acidic residues" evidence="5">
    <location>
        <begin position="356"/>
        <end position="372"/>
    </location>
</feature>
<keyword evidence="3" id="KW-0804">Transcription</keyword>
<protein>
    <recommendedName>
        <fullName evidence="6">BHLH domain-containing protein</fullName>
    </recommendedName>
</protein>
<dbReference type="InterPro" id="IPR036638">
    <property type="entry name" value="HLH_DNA-bd_sf"/>
</dbReference>
<feature type="compositionally biased region" description="Basic and acidic residues" evidence="5">
    <location>
        <begin position="328"/>
        <end position="345"/>
    </location>
</feature>
<reference evidence="7 8" key="1">
    <citation type="journal article" date="2011" name="Science">
        <title>The Selaginella genome identifies genetic changes associated with the evolution of vascular plants.</title>
        <authorList>
            <person name="Banks J.A."/>
            <person name="Nishiyama T."/>
            <person name="Hasebe M."/>
            <person name="Bowman J.L."/>
            <person name="Gribskov M."/>
            <person name="dePamphilis C."/>
            <person name="Albert V.A."/>
            <person name="Aono N."/>
            <person name="Aoyama T."/>
            <person name="Ambrose B.A."/>
            <person name="Ashton N.W."/>
            <person name="Axtell M.J."/>
            <person name="Barker E."/>
            <person name="Barker M.S."/>
            <person name="Bennetzen J.L."/>
            <person name="Bonawitz N.D."/>
            <person name="Chapple C."/>
            <person name="Cheng C."/>
            <person name="Correa L.G."/>
            <person name="Dacre M."/>
            <person name="DeBarry J."/>
            <person name="Dreyer I."/>
            <person name="Elias M."/>
            <person name="Engstrom E.M."/>
            <person name="Estelle M."/>
            <person name="Feng L."/>
            <person name="Finet C."/>
            <person name="Floyd S.K."/>
            <person name="Frommer W.B."/>
            <person name="Fujita T."/>
            <person name="Gramzow L."/>
            <person name="Gutensohn M."/>
            <person name="Harholt J."/>
            <person name="Hattori M."/>
            <person name="Heyl A."/>
            <person name="Hirai T."/>
            <person name="Hiwatashi Y."/>
            <person name="Ishikawa M."/>
            <person name="Iwata M."/>
            <person name="Karol K.G."/>
            <person name="Koehler B."/>
            <person name="Kolukisaoglu U."/>
            <person name="Kubo M."/>
            <person name="Kurata T."/>
            <person name="Lalonde S."/>
            <person name="Li K."/>
            <person name="Li Y."/>
            <person name="Litt A."/>
            <person name="Lyons E."/>
            <person name="Manning G."/>
            <person name="Maruyama T."/>
            <person name="Michael T.P."/>
            <person name="Mikami K."/>
            <person name="Miyazaki S."/>
            <person name="Morinaga S."/>
            <person name="Murata T."/>
            <person name="Mueller-Roeber B."/>
            <person name="Nelson D.R."/>
            <person name="Obara M."/>
            <person name="Oguri Y."/>
            <person name="Olmstead R.G."/>
            <person name="Onodera N."/>
            <person name="Petersen B.L."/>
            <person name="Pils B."/>
            <person name="Prigge M."/>
            <person name="Rensing S.A."/>
            <person name="Riano-Pachon D.M."/>
            <person name="Roberts A.W."/>
            <person name="Sato Y."/>
            <person name="Scheller H.V."/>
            <person name="Schulz B."/>
            <person name="Schulz C."/>
            <person name="Shakirov E.V."/>
            <person name="Shibagaki N."/>
            <person name="Shinohara N."/>
            <person name="Shippen D.E."/>
            <person name="Soerensen I."/>
            <person name="Sotooka R."/>
            <person name="Sugimoto N."/>
            <person name="Sugita M."/>
            <person name="Sumikawa N."/>
            <person name="Tanurdzic M."/>
            <person name="Theissen G."/>
            <person name="Ulvskov P."/>
            <person name="Wakazuki S."/>
            <person name="Weng J.K."/>
            <person name="Willats W.W."/>
            <person name="Wipf D."/>
            <person name="Wolf P.G."/>
            <person name="Yang L."/>
            <person name="Zimmer A.D."/>
            <person name="Zhu Q."/>
            <person name="Mitros T."/>
            <person name="Hellsten U."/>
            <person name="Loque D."/>
            <person name="Otillar R."/>
            <person name="Salamov A."/>
            <person name="Schmutz J."/>
            <person name="Shapiro H."/>
            <person name="Lindquist E."/>
            <person name="Lucas S."/>
            <person name="Rokhsar D."/>
            <person name="Grigoriev I.V."/>
        </authorList>
    </citation>
    <scope>NUCLEOTIDE SEQUENCE [LARGE SCALE GENOMIC DNA]</scope>
</reference>
<dbReference type="Gene3D" id="3.40.50.970">
    <property type="match status" value="1"/>
</dbReference>
<dbReference type="FunFam" id="4.10.280.10:FF:000002">
    <property type="entry name" value="Basic helix-loop-helix transcription factor"/>
    <property type="match status" value="1"/>
</dbReference>
<keyword evidence="2" id="KW-0805">Transcription regulation</keyword>
<dbReference type="SUPFAM" id="SSF52518">
    <property type="entry name" value="Thiamin diphosphate-binding fold (THDP-binding)"/>
    <property type="match status" value="1"/>
</dbReference>
<evidence type="ECO:0000256" key="3">
    <source>
        <dbReference type="ARBA" id="ARBA00023163"/>
    </source>
</evidence>
<dbReference type="AlphaFoldDB" id="D8R134"/>
<dbReference type="EMBL" id="GL377570">
    <property type="protein sequence ID" value="EFJ34195.1"/>
    <property type="molecule type" value="Genomic_DNA"/>
</dbReference>
<dbReference type="InterPro" id="IPR024097">
    <property type="entry name" value="bHLH_ZIP_TF"/>
</dbReference>
<proteinExistence type="predicted"/>
<dbReference type="SMART" id="SM00353">
    <property type="entry name" value="HLH"/>
    <property type="match status" value="1"/>
</dbReference>
<dbReference type="InParanoid" id="D8R134"/>
<dbReference type="Gramene" id="EFJ34195">
    <property type="protein sequence ID" value="EFJ34195"/>
    <property type="gene ID" value="SELMODRAFT_439190"/>
</dbReference>
<dbReference type="InterPro" id="IPR029061">
    <property type="entry name" value="THDP-binding"/>
</dbReference>
<dbReference type="FunCoup" id="D8R134">
    <property type="interactions" value="98"/>
</dbReference>
<dbReference type="PANTHER" id="PTHR12565:SF184">
    <property type="entry name" value="BHLH TRANSCRIPTION FACTOR"/>
    <property type="match status" value="1"/>
</dbReference>
<dbReference type="eggNOG" id="KOG1184">
    <property type="taxonomic scope" value="Eukaryota"/>
</dbReference>
<feature type="compositionally biased region" description="Polar residues" evidence="5">
    <location>
        <begin position="268"/>
        <end position="283"/>
    </location>
</feature>
<evidence type="ECO:0000256" key="2">
    <source>
        <dbReference type="ARBA" id="ARBA00023015"/>
    </source>
</evidence>
<evidence type="ECO:0000256" key="5">
    <source>
        <dbReference type="SAM" id="MobiDB-lite"/>
    </source>
</evidence>
<dbReference type="Pfam" id="PF00010">
    <property type="entry name" value="HLH"/>
    <property type="match status" value="1"/>
</dbReference>
<evidence type="ECO:0000313" key="7">
    <source>
        <dbReference type="EMBL" id="EFJ34195.1"/>
    </source>
</evidence>
<evidence type="ECO:0000256" key="4">
    <source>
        <dbReference type="ARBA" id="ARBA00023242"/>
    </source>
</evidence>
<gene>
    <name evidence="7" type="ORF">SELMODRAFT_439190</name>
</gene>
<accession>D8R134</accession>
<evidence type="ECO:0000259" key="6">
    <source>
        <dbReference type="PROSITE" id="PS50888"/>
    </source>
</evidence>
<dbReference type="GO" id="GO:0046983">
    <property type="term" value="F:protein dimerization activity"/>
    <property type="evidence" value="ECO:0007669"/>
    <property type="project" value="InterPro"/>
</dbReference>
<keyword evidence="8" id="KW-1185">Reference proteome</keyword>
<dbReference type="Gene3D" id="4.10.280.10">
    <property type="entry name" value="Helix-loop-helix DNA-binding domain"/>
    <property type="match status" value="1"/>
</dbReference>
<dbReference type="CDD" id="cd18919">
    <property type="entry name" value="bHLH_AtBPE_like"/>
    <property type="match status" value="1"/>
</dbReference>
<feature type="domain" description="BHLH" evidence="6">
    <location>
        <begin position="379"/>
        <end position="429"/>
    </location>
</feature>
<dbReference type="GO" id="GO:0005634">
    <property type="term" value="C:nucleus"/>
    <property type="evidence" value="ECO:0000318"/>
    <property type="project" value="GO_Central"/>
</dbReference>
<dbReference type="SUPFAM" id="SSF47459">
    <property type="entry name" value="HLH, helix-loop-helix DNA-binding domain"/>
    <property type="match status" value="1"/>
</dbReference>
<dbReference type="PANTHER" id="PTHR12565">
    <property type="entry name" value="STEROL REGULATORY ELEMENT-BINDING PROTEIN"/>
    <property type="match status" value="1"/>
</dbReference>
<dbReference type="InterPro" id="IPR011598">
    <property type="entry name" value="bHLH_dom"/>
</dbReference>
<comment type="subcellular location">
    <subcellularLocation>
        <location evidence="1">Nucleus</location>
    </subcellularLocation>
</comment>
<dbReference type="HOGENOM" id="CLU_379667_0_0_1"/>
<dbReference type="KEGG" id="smo:SELMODRAFT_439190"/>
<evidence type="ECO:0000256" key="1">
    <source>
        <dbReference type="ARBA" id="ARBA00004123"/>
    </source>
</evidence>
<evidence type="ECO:0000313" key="8">
    <source>
        <dbReference type="Proteomes" id="UP000001514"/>
    </source>
</evidence>
<keyword evidence="4" id="KW-0539">Nucleus</keyword>
<feature type="region of interest" description="Disordered" evidence="5">
    <location>
        <begin position="265"/>
        <end position="387"/>
    </location>
</feature>
<organism evidence="8">
    <name type="scientific">Selaginella moellendorffii</name>
    <name type="common">Spikemoss</name>
    <dbReference type="NCBI Taxonomy" id="88036"/>
    <lineage>
        <taxon>Eukaryota</taxon>
        <taxon>Viridiplantae</taxon>
        <taxon>Streptophyta</taxon>
        <taxon>Embryophyta</taxon>
        <taxon>Tracheophyta</taxon>
        <taxon>Lycopodiopsida</taxon>
        <taxon>Selaginellales</taxon>
        <taxon>Selaginellaceae</taxon>
        <taxon>Selaginella</taxon>
    </lineage>
</organism>
<dbReference type="PROSITE" id="PS50888">
    <property type="entry name" value="BHLH"/>
    <property type="match status" value="1"/>
</dbReference>
<sequence length="730" mass="79156">MAAVPHVSSAESLFHEGMDVSHPQALPRVVTTAQQHGFSTPMSLDFHDKFTLERSLPSYASSSFQLVGQSSSSWEPQQQNADTHFFTSSGNAAAQVLSIHSSHHLTGGEQHEILVDWQQMGDFASSLGSGGSGLTPSSTTTTATTAQGAALSDGTMVELIGRIGGCLSTSASTNSSMRSSPHLLASEAKSGWNSPVEAASQHHGTHGFISFGNGNAAAAATASHLSQAVFALVDENKDHIRSGVAIPLCQADASKLPVVETKVEASVDDTSGAKSAQETSQASIVKESTGRKRRTLSEDKLKDGSSCVTSSGIKDGEQVKGKRQRNPNAKEESKQHGNGKADRSSSDNSGSTSPKSVKENTKPPEPPKDYIHVRARRGQATDSHSLAERVRREKISERMKFLQDLVPGCNKVTGKAVMLDEIINYVQSLQRQVEFLSMKLAAVNPRLEFNVESLLGKEVPHGRASPTNFVLGPQSYSQQLHQAQHSALQLAGFDLRTLTGLQEVAMRRGAFPCLDPYSDPASQTSSVWDGELQNIVHMMGFVENGQSLKIISCNYFVRTAANQTREEKITHNTSEEGSVDRISSYSQSRNFPALVISKYQSSCSTSFGTWKNFGLSWLLEELIAELRLNFVGCCNELAMRGRKAWELANLPVICIVGGPNSNDYESNRVLHHTIGVADFTQEIACFKQVTCAQVVVKDLEDAHELIDYAIFTCLWRKLAARKKLWCKASS</sequence>
<feature type="compositionally biased region" description="Low complexity" evidence="5">
    <location>
        <begin position="346"/>
        <end position="355"/>
    </location>
</feature>
<name>D8R134_SELML</name>
<dbReference type="Proteomes" id="UP000001514">
    <property type="component" value="Unassembled WGS sequence"/>
</dbReference>
<dbReference type="GO" id="GO:0003700">
    <property type="term" value="F:DNA-binding transcription factor activity"/>
    <property type="evidence" value="ECO:0000318"/>
    <property type="project" value="GO_Central"/>
</dbReference>